<dbReference type="InterPro" id="IPR007038">
    <property type="entry name" value="HupE_UreJ"/>
</dbReference>
<dbReference type="AlphaFoldDB" id="A0A4R2KUM8"/>
<reference evidence="3 4" key="1">
    <citation type="submission" date="2019-03" db="EMBL/GenBank/DDBJ databases">
        <title>Genomic Encyclopedia of Type Strains, Phase IV (KMG-IV): sequencing the most valuable type-strain genomes for metagenomic binning, comparative biology and taxonomic classification.</title>
        <authorList>
            <person name="Goeker M."/>
        </authorList>
    </citation>
    <scope>NUCLEOTIDE SEQUENCE [LARGE SCALE GENOMIC DNA]</scope>
    <source>
        <strain evidence="3 4">DSM 25287</strain>
    </source>
</reference>
<protein>
    <submittedName>
        <fullName evidence="3">Urease accessory protein</fullName>
    </submittedName>
</protein>
<feature type="chain" id="PRO_5020344846" evidence="2">
    <location>
        <begin position="22"/>
        <end position="193"/>
    </location>
</feature>
<feature type="transmembrane region" description="Helical" evidence="1">
    <location>
        <begin position="174"/>
        <end position="192"/>
    </location>
</feature>
<evidence type="ECO:0000256" key="2">
    <source>
        <dbReference type="SAM" id="SignalP"/>
    </source>
</evidence>
<evidence type="ECO:0000313" key="4">
    <source>
        <dbReference type="Proteomes" id="UP000295765"/>
    </source>
</evidence>
<evidence type="ECO:0000256" key="1">
    <source>
        <dbReference type="SAM" id="Phobius"/>
    </source>
</evidence>
<dbReference type="Pfam" id="PF04955">
    <property type="entry name" value="HupE_UreJ"/>
    <property type="match status" value="1"/>
</dbReference>
<dbReference type="Proteomes" id="UP000295765">
    <property type="component" value="Unassembled WGS sequence"/>
</dbReference>
<name>A0A4R2KUM8_9GAMM</name>
<keyword evidence="1" id="KW-0472">Membrane</keyword>
<keyword evidence="1" id="KW-1133">Transmembrane helix</keyword>
<feature type="transmembrane region" description="Helical" evidence="1">
    <location>
        <begin position="68"/>
        <end position="87"/>
    </location>
</feature>
<accession>A0A4R2KUM8</accession>
<organism evidence="3 4">
    <name type="scientific">Plasticicumulans lactativorans</name>
    <dbReference type="NCBI Taxonomy" id="1133106"/>
    <lineage>
        <taxon>Bacteria</taxon>
        <taxon>Pseudomonadati</taxon>
        <taxon>Pseudomonadota</taxon>
        <taxon>Gammaproteobacteria</taxon>
        <taxon>Candidatus Competibacteraceae</taxon>
        <taxon>Plasticicumulans</taxon>
    </lineage>
</organism>
<dbReference type="PIRSF" id="PIRSF016919">
    <property type="entry name" value="HupE_UreJ"/>
    <property type="match status" value="1"/>
</dbReference>
<keyword evidence="4" id="KW-1185">Reference proteome</keyword>
<dbReference type="EMBL" id="SLWY01000029">
    <property type="protein sequence ID" value="TCO76527.1"/>
    <property type="molecule type" value="Genomic_DNA"/>
</dbReference>
<dbReference type="RefSeq" id="WP_132545577.1">
    <property type="nucleotide sequence ID" value="NZ_SLWY01000029.1"/>
</dbReference>
<gene>
    <name evidence="3" type="ORF">EV699_1298</name>
</gene>
<keyword evidence="1" id="KW-0812">Transmembrane</keyword>
<comment type="caution">
    <text evidence="3">The sequence shown here is derived from an EMBL/GenBank/DDBJ whole genome shotgun (WGS) entry which is preliminary data.</text>
</comment>
<sequence>MSIRRAAWVAGLSGIATVAHAHTGVGATAGFMAGVGHPLGGLDHLLAMLAVGLWAAQLGGSAAWKVPLAFVSLLLVGAGLGSAGAPLPLVEPGIVGSVIVMGGLIACAARLPTAVGLALVGVFALFHGHAHGSEMPVDASGLLYGMGFALATAALHATGVGIGQLTRRVAAGRWLRLAGVLIAGSGVALGVGL</sequence>
<feature type="signal peptide" evidence="2">
    <location>
        <begin position="1"/>
        <end position="21"/>
    </location>
</feature>
<keyword evidence="2" id="KW-0732">Signal</keyword>
<dbReference type="OrthoDB" id="9808192at2"/>
<evidence type="ECO:0000313" key="3">
    <source>
        <dbReference type="EMBL" id="TCO76527.1"/>
    </source>
</evidence>
<feature type="transmembrane region" description="Helical" evidence="1">
    <location>
        <begin position="142"/>
        <end position="162"/>
    </location>
</feature>
<feature type="transmembrane region" description="Helical" evidence="1">
    <location>
        <begin position="114"/>
        <end position="130"/>
    </location>
</feature>
<proteinExistence type="predicted"/>